<evidence type="ECO:0000256" key="1">
    <source>
        <dbReference type="ARBA" id="ARBA00007626"/>
    </source>
</evidence>
<dbReference type="Proteomes" id="UP000243459">
    <property type="component" value="Chromosome 5"/>
</dbReference>
<dbReference type="InterPro" id="IPR002885">
    <property type="entry name" value="PPR_rpt"/>
</dbReference>
<dbReference type="Gene3D" id="1.25.40.10">
    <property type="entry name" value="Tetratricopeptide repeat domain"/>
    <property type="match status" value="2"/>
</dbReference>
<dbReference type="NCBIfam" id="TIGR00756">
    <property type="entry name" value="PPR"/>
    <property type="match status" value="3"/>
</dbReference>
<feature type="repeat" description="PPR" evidence="3">
    <location>
        <begin position="150"/>
        <end position="184"/>
    </location>
</feature>
<sequence>MLSDLLNSAPDLAPFSLSSLGFQSCQLLGNYFSPIANNSAKSSWPDEVIFVINLSPRHQELKSDRNLDSKTNLDSVTILDLDLNGDNTRITNQEPANGSPKENLVLQLPDFFHARDSLDVMIPVLRRLTFKLRSITGIVEELEAIGSPAEAKTFLILMRVYCRGDMLIFAREVFDEMGRRGFMPNTLARNLIIDGLFKNSQFCEGMRFFRETQMPNFFTFNIVMRNLCEHGDWQEVGRIKEVFQLMGFMHVSCMRPTMEIWRILIVVLCQAGNVPLGFGLFGKMIDSGCLLTVVSYTSLIKGLLKARMLSEAIGVWDIMVIASVTVDCRLAALYTKLY</sequence>
<evidence type="ECO:0000313" key="5">
    <source>
        <dbReference type="Proteomes" id="UP000243459"/>
    </source>
</evidence>
<reference evidence="5" key="1">
    <citation type="journal article" date="2017" name="Nat. Commun.">
        <title>The asparagus genome sheds light on the origin and evolution of a young Y chromosome.</title>
        <authorList>
            <person name="Harkess A."/>
            <person name="Zhou J."/>
            <person name="Xu C."/>
            <person name="Bowers J.E."/>
            <person name="Van der Hulst R."/>
            <person name="Ayyampalayam S."/>
            <person name="Mercati F."/>
            <person name="Riccardi P."/>
            <person name="McKain M.R."/>
            <person name="Kakrana A."/>
            <person name="Tang H."/>
            <person name="Ray J."/>
            <person name="Groenendijk J."/>
            <person name="Arikit S."/>
            <person name="Mathioni S.M."/>
            <person name="Nakano M."/>
            <person name="Shan H."/>
            <person name="Telgmann-Rauber A."/>
            <person name="Kanno A."/>
            <person name="Yue Z."/>
            <person name="Chen H."/>
            <person name="Li W."/>
            <person name="Chen Y."/>
            <person name="Xu X."/>
            <person name="Zhang Y."/>
            <person name="Luo S."/>
            <person name="Chen H."/>
            <person name="Gao J."/>
            <person name="Mao Z."/>
            <person name="Pires J.C."/>
            <person name="Luo M."/>
            <person name="Kudrna D."/>
            <person name="Wing R.A."/>
            <person name="Meyers B.C."/>
            <person name="Yi K."/>
            <person name="Kong H."/>
            <person name="Lavrijsen P."/>
            <person name="Sunseri F."/>
            <person name="Falavigna A."/>
            <person name="Ye Y."/>
            <person name="Leebens-Mack J.H."/>
            <person name="Chen G."/>
        </authorList>
    </citation>
    <scope>NUCLEOTIDE SEQUENCE [LARGE SCALE GENOMIC DNA]</scope>
    <source>
        <strain evidence="5">cv. DH0086</strain>
    </source>
</reference>
<accession>A0A5P1ESH1</accession>
<dbReference type="Pfam" id="PF13041">
    <property type="entry name" value="PPR_2"/>
    <property type="match status" value="1"/>
</dbReference>
<dbReference type="AlphaFoldDB" id="A0A5P1ESH1"/>
<dbReference type="PROSITE" id="PS51375">
    <property type="entry name" value="PPR"/>
    <property type="match status" value="2"/>
</dbReference>
<keyword evidence="5" id="KW-1185">Reference proteome</keyword>
<dbReference type="InterPro" id="IPR050872">
    <property type="entry name" value="PPR_P_subfamily"/>
</dbReference>
<dbReference type="EMBL" id="CM007385">
    <property type="protein sequence ID" value="ONK68995.1"/>
    <property type="molecule type" value="Genomic_DNA"/>
</dbReference>
<evidence type="ECO:0008006" key="6">
    <source>
        <dbReference type="Google" id="ProtNLM"/>
    </source>
</evidence>
<evidence type="ECO:0000256" key="2">
    <source>
        <dbReference type="ARBA" id="ARBA00022737"/>
    </source>
</evidence>
<organism evidence="4 5">
    <name type="scientific">Asparagus officinalis</name>
    <name type="common">Garden asparagus</name>
    <dbReference type="NCBI Taxonomy" id="4686"/>
    <lineage>
        <taxon>Eukaryota</taxon>
        <taxon>Viridiplantae</taxon>
        <taxon>Streptophyta</taxon>
        <taxon>Embryophyta</taxon>
        <taxon>Tracheophyta</taxon>
        <taxon>Spermatophyta</taxon>
        <taxon>Magnoliopsida</taxon>
        <taxon>Liliopsida</taxon>
        <taxon>Asparagales</taxon>
        <taxon>Asparagaceae</taxon>
        <taxon>Asparagoideae</taxon>
        <taxon>Asparagus</taxon>
    </lineage>
</organism>
<evidence type="ECO:0000256" key="3">
    <source>
        <dbReference type="PROSITE-ProRule" id="PRU00708"/>
    </source>
</evidence>
<comment type="similarity">
    <text evidence="1">Belongs to the PPR family. P subfamily.</text>
</comment>
<dbReference type="PANTHER" id="PTHR46128">
    <property type="entry name" value="MITOCHONDRIAL GROUP I INTRON SPLICING FACTOR CCM1"/>
    <property type="match status" value="1"/>
</dbReference>
<name>A0A5P1ESH1_ASPOF</name>
<dbReference type="PANTHER" id="PTHR46128:SF211">
    <property type="entry name" value="PENTACOTRIPEPTIDE-REPEAT REGION OF PRORP DOMAIN-CONTAINING PROTEIN"/>
    <property type="match status" value="1"/>
</dbReference>
<evidence type="ECO:0000313" key="4">
    <source>
        <dbReference type="EMBL" id="ONK68995.1"/>
    </source>
</evidence>
<dbReference type="Pfam" id="PF01535">
    <property type="entry name" value="PPR"/>
    <property type="match status" value="2"/>
</dbReference>
<protein>
    <recommendedName>
        <fullName evidence="6">Pentatricopeptide repeat-containing protein</fullName>
    </recommendedName>
</protein>
<proteinExistence type="inferred from homology"/>
<gene>
    <name evidence="4" type="ORF">A4U43_C05F18180</name>
</gene>
<keyword evidence="2" id="KW-0677">Repeat</keyword>
<dbReference type="InterPro" id="IPR011990">
    <property type="entry name" value="TPR-like_helical_dom_sf"/>
</dbReference>
<dbReference type="Gramene" id="ONK68995">
    <property type="protein sequence ID" value="ONK68995"/>
    <property type="gene ID" value="A4U43_C05F18180"/>
</dbReference>
<feature type="repeat" description="PPR" evidence="3">
    <location>
        <begin position="292"/>
        <end position="326"/>
    </location>
</feature>